<keyword evidence="3" id="KW-1185">Reference proteome</keyword>
<organism evidence="2 3">
    <name type="scientific">Mucilaginibacter xinganensis</name>
    <dbReference type="NCBI Taxonomy" id="1234841"/>
    <lineage>
        <taxon>Bacteria</taxon>
        <taxon>Pseudomonadati</taxon>
        <taxon>Bacteroidota</taxon>
        <taxon>Sphingobacteriia</taxon>
        <taxon>Sphingobacteriales</taxon>
        <taxon>Sphingobacteriaceae</taxon>
        <taxon>Mucilaginibacter</taxon>
    </lineage>
</organism>
<feature type="transmembrane region" description="Helical" evidence="1">
    <location>
        <begin position="55"/>
        <end position="75"/>
    </location>
</feature>
<dbReference type="RefSeq" id="WP_094568723.1">
    <property type="nucleotide sequence ID" value="NZ_CP022743.1"/>
</dbReference>
<sequence>MEPVNNFGSQDNGKTAGIVSYFTIIGWLIAYFALHQNNKTSLGSYQLRQTLLFHLSYMVIRYGLSFVLGIIWLSGSGGIFSLYYLLKIVDLGFFILWIIGFIGAVQGEKKEIPVLGERAQAMFASI</sequence>
<name>A0A223NQ83_9SPHI</name>
<protein>
    <recommendedName>
        <fullName evidence="4">Import component protein</fullName>
    </recommendedName>
</protein>
<gene>
    <name evidence="2" type="ORF">MuYL_0172</name>
</gene>
<keyword evidence="1" id="KW-1133">Transmembrane helix</keyword>
<evidence type="ECO:0008006" key="4">
    <source>
        <dbReference type="Google" id="ProtNLM"/>
    </source>
</evidence>
<evidence type="ECO:0000313" key="3">
    <source>
        <dbReference type="Proteomes" id="UP000215002"/>
    </source>
</evidence>
<dbReference type="KEGG" id="muc:MuYL_0172"/>
<proteinExistence type="predicted"/>
<feature type="transmembrane region" description="Helical" evidence="1">
    <location>
        <begin position="15"/>
        <end position="34"/>
    </location>
</feature>
<dbReference type="AlphaFoldDB" id="A0A223NQ83"/>
<feature type="transmembrane region" description="Helical" evidence="1">
    <location>
        <begin position="81"/>
        <end position="105"/>
    </location>
</feature>
<keyword evidence="1" id="KW-0812">Transmembrane</keyword>
<keyword evidence="1" id="KW-0472">Membrane</keyword>
<dbReference type="OrthoDB" id="6400719at2"/>
<accession>A0A223NQ83</accession>
<evidence type="ECO:0000313" key="2">
    <source>
        <dbReference type="EMBL" id="ASU32075.1"/>
    </source>
</evidence>
<dbReference type="Proteomes" id="UP000215002">
    <property type="component" value="Chromosome"/>
</dbReference>
<reference evidence="2 3" key="1">
    <citation type="submission" date="2017-08" db="EMBL/GenBank/DDBJ databases">
        <title>Complete genome sequence of Mucilaginibacter sp. strain BJC16-A31.</title>
        <authorList>
            <consortium name="Henan University of Science and Technology"/>
            <person name="You X."/>
        </authorList>
    </citation>
    <scope>NUCLEOTIDE SEQUENCE [LARGE SCALE GENOMIC DNA]</scope>
    <source>
        <strain evidence="2 3">BJC16-A31</strain>
    </source>
</reference>
<dbReference type="EMBL" id="CP022743">
    <property type="protein sequence ID" value="ASU32075.1"/>
    <property type="molecule type" value="Genomic_DNA"/>
</dbReference>
<evidence type="ECO:0000256" key="1">
    <source>
        <dbReference type="SAM" id="Phobius"/>
    </source>
</evidence>